<proteinExistence type="predicted"/>
<comment type="caution">
    <text evidence="1">The sequence shown here is derived from an EMBL/GenBank/DDBJ whole genome shotgun (WGS) entry which is preliminary data.</text>
</comment>
<name>A0ABS5T0V8_9GAMM</name>
<keyword evidence="2" id="KW-1185">Reference proteome</keyword>
<dbReference type="RefSeq" id="WP_214237770.1">
    <property type="nucleotide sequence ID" value="NZ_JABBFR010000017.1"/>
</dbReference>
<gene>
    <name evidence="1" type="ORF">HH682_11955</name>
</gene>
<evidence type="ECO:0008006" key="3">
    <source>
        <dbReference type="Google" id="ProtNLM"/>
    </source>
</evidence>
<reference evidence="1 2" key="1">
    <citation type="submission" date="2020-04" db="EMBL/GenBank/DDBJ databases">
        <title>Genome sequencing of Rosenbergiella species.</title>
        <authorList>
            <person name="Alvarez-Perez S."/>
            <person name="Lievens B."/>
        </authorList>
    </citation>
    <scope>NUCLEOTIDE SEQUENCE [LARGE SCALE GENOMIC DNA]</scope>
    <source>
        <strain evidence="1 2">S61</strain>
    </source>
</reference>
<dbReference type="EMBL" id="JABBFR010000017">
    <property type="protein sequence ID" value="MBT0725115.1"/>
    <property type="molecule type" value="Genomic_DNA"/>
</dbReference>
<dbReference type="Proteomes" id="UP000790096">
    <property type="component" value="Unassembled WGS sequence"/>
</dbReference>
<evidence type="ECO:0000313" key="2">
    <source>
        <dbReference type="Proteomes" id="UP000790096"/>
    </source>
</evidence>
<protein>
    <recommendedName>
        <fullName evidence="3">Biofilm development protein YmgB/AriR</fullName>
    </recommendedName>
</protein>
<accession>A0ABS5T0V8</accession>
<organism evidence="1 2">
    <name type="scientific">Rosenbergiella gaditana</name>
    <dbReference type="NCBI Taxonomy" id="2726987"/>
    <lineage>
        <taxon>Bacteria</taxon>
        <taxon>Pseudomonadati</taxon>
        <taxon>Pseudomonadota</taxon>
        <taxon>Gammaproteobacteria</taxon>
        <taxon>Enterobacterales</taxon>
        <taxon>Erwiniaceae</taxon>
        <taxon>Rosenbergiella</taxon>
    </lineage>
</organism>
<evidence type="ECO:0000313" key="1">
    <source>
        <dbReference type="EMBL" id="MBT0725115.1"/>
    </source>
</evidence>
<sequence>MATLSDAQLIEDVIGTLKHHGWNVDRKSLPMILPVIMTKLKAHNAVAECLTRYLNDPELFFIDMAADRNE</sequence>